<gene>
    <name evidence="2" type="ORF">Scep_019706</name>
</gene>
<keyword evidence="3" id="KW-1185">Reference proteome</keyword>
<dbReference type="Proteomes" id="UP001419268">
    <property type="component" value="Unassembled WGS sequence"/>
</dbReference>
<proteinExistence type="predicted"/>
<comment type="caution">
    <text evidence="2">The sequence shown here is derived from an EMBL/GenBank/DDBJ whole genome shotgun (WGS) entry which is preliminary data.</text>
</comment>
<accession>A0AAP0IBT4</accession>
<evidence type="ECO:0000256" key="1">
    <source>
        <dbReference type="SAM" id="MobiDB-lite"/>
    </source>
</evidence>
<name>A0AAP0IBT4_9MAGN</name>
<dbReference type="EMBL" id="JBBNAG010000008">
    <property type="protein sequence ID" value="KAK9112187.1"/>
    <property type="molecule type" value="Genomic_DNA"/>
</dbReference>
<protein>
    <submittedName>
        <fullName evidence="2">Uncharacterized protein</fullName>
    </submittedName>
</protein>
<organism evidence="2 3">
    <name type="scientific">Stephania cephalantha</name>
    <dbReference type="NCBI Taxonomy" id="152367"/>
    <lineage>
        <taxon>Eukaryota</taxon>
        <taxon>Viridiplantae</taxon>
        <taxon>Streptophyta</taxon>
        <taxon>Embryophyta</taxon>
        <taxon>Tracheophyta</taxon>
        <taxon>Spermatophyta</taxon>
        <taxon>Magnoliopsida</taxon>
        <taxon>Ranunculales</taxon>
        <taxon>Menispermaceae</taxon>
        <taxon>Menispermoideae</taxon>
        <taxon>Cissampelideae</taxon>
        <taxon>Stephania</taxon>
    </lineage>
</organism>
<feature type="compositionally biased region" description="Basic and acidic residues" evidence="1">
    <location>
        <begin position="41"/>
        <end position="56"/>
    </location>
</feature>
<reference evidence="2 3" key="1">
    <citation type="submission" date="2024-01" db="EMBL/GenBank/DDBJ databases">
        <title>Genome assemblies of Stephania.</title>
        <authorList>
            <person name="Yang L."/>
        </authorList>
    </citation>
    <scope>NUCLEOTIDE SEQUENCE [LARGE SCALE GENOMIC DNA]</scope>
    <source>
        <strain evidence="2">JXDWG</strain>
        <tissue evidence="2">Leaf</tissue>
    </source>
</reference>
<sequence length="199" mass="23188">MTEPSKLDMAYERSVTRETYLITHSEYGTLRLAKTSAGQSSERRSDQHGRDRKKEEEPSELEFIVSRYSTILRKGTERKSNVGRSRSERKISDLNHPYCGTHTVICSFTEARVEVENKHREKRWKKEKETEKERETEIDLEGEASLRVCIRHMSWLLSGIRVPLWLSIRFSLWLPLEFFSGCNLSERIVPNGLDAVKVA</sequence>
<dbReference type="AlphaFoldDB" id="A0AAP0IBT4"/>
<feature type="region of interest" description="Disordered" evidence="1">
    <location>
        <begin position="32"/>
        <end position="59"/>
    </location>
</feature>
<evidence type="ECO:0000313" key="2">
    <source>
        <dbReference type="EMBL" id="KAK9112187.1"/>
    </source>
</evidence>
<evidence type="ECO:0000313" key="3">
    <source>
        <dbReference type="Proteomes" id="UP001419268"/>
    </source>
</evidence>